<name>A0AAN5CU98_9BILA</name>
<protein>
    <submittedName>
        <fullName evidence="1">Uncharacterized protein</fullName>
    </submittedName>
</protein>
<organism evidence="1 2">
    <name type="scientific">Pristionchus mayeri</name>
    <dbReference type="NCBI Taxonomy" id="1317129"/>
    <lineage>
        <taxon>Eukaryota</taxon>
        <taxon>Metazoa</taxon>
        <taxon>Ecdysozoa</taxon>
        <taxon>Nematoda</taxon>
        <taxon>Chromadorea</taxon>
        <taxon>Rhabditida</taxon>
        <taxon>Rhabditina</taxon>
        <taxon>Diplogasteromorpha</taxon>
        <taxon>Diplogasteroidea</taxon>
        <taxon>Neodiplogasteridae</taxon>
        <taxon>Pristionchus</taxon>
    </lineage>
</organism>
<reference evidence="2" key="1">
    <citation type="submission" date="2022-10" db="EMBL/GenBank/DDBJ databases">
        <title>Genome assembly of Pristionchus species.</title>
        <authorList>
            <person name="Yoshida K."/>
            <person name="Sommer R.J."/>
        </authorList>
    </citation>
    <scope>NUCLEOTIDE SEQUENCE [LARGE SCALE GENOMIC DNA]</scope>
    <source>
        <strain evidence="2">RS5460</strain>
    </source>
</reference>
<sequence>SSGASCRMQHCRDFRYSSSHHYPLFRSTSTLMDVRSPWLLHSWCRARRASCNRNQRDKEEACRAHSR</sequence>
<evidence type="ECO:0000313" key="2">
    <source>
        <dbReference type="Proteomes" id="UP001328107"/>
    </source>
</evidence>
<feature type="non-terminal residue" evidence="1">
    <location>
        <position position="1"/>
    </location>
</feature>
<dbReference type="EMBL" id="BTRK01000004">
    <property type="protein sequence ID" value="GMR50702.1"/>
    <property type="molecule type" value="Genomic_DNA"/>
</dbReference>
<gene>
    <name evidence="1" type="ORF">PMAYCL1PPCAC_20897</name>
</gene>
<feature type="non-terminal residue" evidence="1">
    <location>
        <position position="67"/>
    </location>
</feature>
<comment type="caution">
    <text evidence="1">The sequence shown here is derived from an EMBL/GenBank/DDBJ whole genome shotgun (WGS) entry which is preliminary data.</text>
</comment>
<keyword evidence="2" id="KW-1185">Reference proteome</keyword>
<proteinExistence type="predicted"/>
<accession>A0AAN5CU98</accession>
<dbReference type="AlphaFoldDB" id="A0AAN5CU98"/>
<evidence type="ECO:0000313" key="1">
    <source>
        <dbReference type="EMBL" id="GMR50702.1"/>
    </source>
</evidence>
<dbReference type="Proteomes" id="UP001328107">
    <property type="component" value="Unassembled WGS sequence"/>
</dbReference>